<dbReference type="EMBL" id="BAAAQR010000001">
    <property type="protein sequence ID" value="GAA2137355.1"/>
    <property type="molecule type" value="Genomic_DNA"/>
</dbReference>
<keyword evidence="1" id="KW-0472">Membrane</keyword>
<feature type="transmembrane region" description="Helical" evidence="1">
    <location>
        <begin position="60"/>
        <end position="79"/>
    </location>
</feature>
<evidence type="ECO:0000256" key="1">
    <source>
        <dbReference type="SAM" id="Phobius"/>
    </source>
</evidence>
<feature type="transmembrane region" description="Helical" evidence="1">
    <location>
        <begin position="35"/>
        <end position="54"/>
    </location>
</feature>
<keyword evidence="1" id="KW-1133">Transmembrane helix</keyword>
<gene>
    <name evidence="2" type="ORF">GCM10009844_04330</name>
</gene>
<feature type="transmembrane region" description="Helical" evidence="1">
    <location>
        <begin position="86"/>
        <end position="105"/>
    </location>
</feature>
<feature type="transmembrane region" description="Helical" evidence="1">
    <location>
        <begin position="6"/>
        <end position="23"/>
    </location>
</feature>
<dbReference type="Proteomes" id="UP001501771">
    <property type="component" value="Unassembled WGS sequence"/>
</dbReference>
<dbReference type="InterPro" id="IPR008407">
    <property type="entry name" value="Brnchd-chn_aa_trnsp_AzlD"/>
</dbReference>
<proteinExistence type="predicted"/>
<name>A0ABP5KTX9_9ACTN</name>
<evidence type="ECO:0008006" key="4">
    <source>
        <dbReference type="Google" id="ProtNLM"/>
    </source>
</evidence>
<reference evidence="3" key="1">
    <citation type="journal article" date="2019" name="Int. J. Syst. Evol. Microbiol.">
        <title>The Global Catalogue of Microorganisms (GCM) 10K type strain sequencing project: providing services to taxonomists for standard genome sequencing and annotation.</title>
        <authorList>
            <consortium name="The Broad Institute Genomics Platform"/>
            <consortium name="The Broad Institute Genome Sequencing Center for Infectious Disease"/>
            <person name="Wu L."/>
            <person name="Ma J."/>
        </authorList>
    </citation>
    <scope>NUCLEOTIDE SEQUENCE [LARGE SCALE GENOMIC DNA]</scope>
    <source>
        <strain evidence="3">JCM 16022</strain>
    </source>
</reference>
<keyword evidence="1" id="KW-0812">Transmembrane</keyword>
<keyword evidence="3" id="KW-1185">Reference proteome</keyword>
<evidence type="ECO:0000313" key="2">
    <source>
        <dbReference type="EMBL" id="GAA2137355.1"/>
    </source>
</evidence>
<dbReference type="RefSeq" id="WP_344146868.1">
    <property type="nucleotide sequence ID" value="NZ_BAAAQR010000001.1"/>
</dbReference>
<dbReference type="Pfam" id="PF05437">
    <property type="entry name" value="AzlD"/>
    <property type="match status" value="1"/>
</dbReference>
<evidence type="ECO:0000313" key="3">
    <source>
        <dbReference type="Proteomes" id="UP001501771"/>
    </source>
</evidence>
<organism evidence="2 3">
    <name type="scientific">Nocardioides koreensis</name>
    <dbReference type="NCBI Taxonomy" id="433651"/>
    <lineage>
        <taxon>Bacteria</taxon>
        <taxon>Bacillati</taxon>
        <taxon>Actinomycetota</taxon>
        <taxon>Actinomycetes</taxon>
        <taxon>Propionibacteriales</taxon>
        <taxon>Nocardioidaceae</taxon>
        <taxon>Nocardioides</taxon>
    </lineage>
</organism>
<accession>A0ABP5KTX9</accession>
<protein>
    <recommendedName>
        <fullName evidence="4">AzlD domain-containing protein</fullName>
    </recommendedName>
</protein>
<comment type="caution">
    <text evidence="2">The sequence shown here is derived from an EMBL/GenBank/DDBJ whole genome shotgun (WGS) entry which is preliminary data.</text>
</comment>
<sequence length="106" mass="11138">MSDLLVIAAVGLGTYGMRAMFLVRRPRSVHERGNTMLHLLAPAVLAAIMLPALLAPRGTVSFGETGASLAAAVVSVAVWRRTRGIPHALFAGLVAWWLVLALVAGP</sequence>